<dbReference type="InterPro" id="IPR051279">
    <property type="entry name" value="PP1-Reg/Actin-Interact_Protein"/>
</dbReference>
<dbReference type="InterPro" id="IPR001611">
    <property type="entry name" value="Leu-rich_rpt"/>
</dbReference>
<protein>
    <recommendedName>
        <fullName evidence="4">Leucine-rich repeat-containing protein</fullName>
    </recommendedName>
</protein>
<dbReference type="InterPro" id="IPR032675">
    <property type="entry name" value="LRR_dom_sf"/>
</dbReference>
<name>A0AAN7YNG4_9MYCE</name>
<feature type="compositionally biased region" description="Basic and acidic residues" evidence="1">
    <location>
        <begin position="865"/>
        <end position="877"/>
    </location>
</feature>
<dbReference type="SMART" id="SM00368">
    <property type="entry name" value="LRR_RI"/>
    <property type="match status" value="7"/>
</dbReference>
<feature type="region of interest" description="Disordered" evidence="1">
    <location>
        <begin position="802"/>
        <end position="822"/>
    </location>
</feature>
<reference evidence="2 3" key="1">
    <citation type="submission" date="2023-11" db="EMBL/GenBank/DDBJ databases">
        <title>Dfirmibasis_genome.</title>
        <authorList>
            <person name="Edelbroek B."/>
            <person name="Kjellin J."/>
            <person name="Jerlstrom-Hultqvist J."/>
            <person name="Soderbom F."/>
        </authorList>
    </citation>
    <scope>NUCLEOTIDE SEQUENCE [LARGE SCALE GENOMIC DNA]</scope>
    <source>
        <strain evidence="2 3">TNS-C-14</strain>
    </source>
</reference>
<dbReference type="GO" id="GO:0016477">
    <property type="term" value="P:cell migration"/>
    <property type="evidence" value="ECO:0007669"/>
    <property type="project" value="TreeGrafter"/>
</dbReference>
<evidence type="ECO:0000313" key="3">
    <source>
        <dbReference type="Proteomes" id="UP001344447"/>
    </source>
</evidence>
<keyword evidence="3" id="KW-1185">Reference proteome</keyword>
<sequence length="877" mass="96871">MQQEVLEITPSDQNFIYEQLSPLGGLFGEEVTCQCPIYSTDEANDVELVPRILVIGKYRLLLIKKDKGDKKIVKKNIHLYDLIEVSEPIINCNFNEMPNIIEIKYRDNSSTVNNNQHIINNINNNNNNNNNNYHYNGGNNTQIKSFIVQSPSREIEVIIVKTLALTSWSISKGFPKEYLMKVNLTNPPNRYPQLKFDHDIGISDGKGIAECYIAHSHYFNTKSTLDYLRHLETLYQSRYPELDLSDIAGIDATSSLGFNLYTGIICLRHNSFIRGLRANSIPHINVTSAIGEMMLTNRTITQLEITNLLTEQSFTPIGNFLKNNPFTSLQILNLSNNTMNHESVMGLCDGLANFNHSLLTLNLSGCSIASKGIALLFGSLQKNFGMSLTLEELILSDNRFQDGGSSAMASWLNKTRGYNKLKRLILSNSQLNIGMIAPSLKVLSLIESLDLSKNSINIQSCRTLSLDGLEGIESREFRNLNLSSCGLVGESVATLLVALSRNSKLHSLTLNLQSNGFAQKTAQILIQMLPQCANSFLCGLDISFNSFNAKQLGDIVQSLMGTCIESLDIGNNYLDSDLVLKVTELVKENRLIKLGFGHQSKSLSTALHPLLLAVGSSRSMQVLDIVGNELNDHGACILGDCLRHNKTLKRLYINGNKFTYVGWMSLSSPFIFYRNTTLLHLDLPTQSDTILLNDSSNVTLSSSKRDQMERDIFSKVRLQLILNKNKVPQSGRFAYLPNYEEPPTYVTPIATVPEHLLVYCTILPSAIDQMEKINLNSLNGNISNGNNSIRISLAIGGNGTVGHSSSTNTGSSGGGGGGGRPSLSSIFSKPISLINDIRGGGSDSVNGSTNNSRVSTPLSWNDNDNYNRNDDDKEELK</sequence>
<feature type="compositionally biased region" description="Polar residues" evidence="1">
    <location>
        <begin position="843"/>
        <end position="860"/>
    </location>
</feature>
<organism evidence="2 3">
    <name type="scientific">Dictyostelium firmibasis</name>
    <dbReference type="NCBI Taxonomy" id="79012"/>
    <lineage>
        <taxon>Eukaryota</taxon>
        <taxon>Amoebozoa</taxon>
        <taxon>Evosea</taxon>
        <taxon>Eumycetozoa</taxon>
        <taxon>Dictyostelia</taxon>
        <taxon>Dictyosteliales</taxon>
        <taxon>Dictyosteliaceae</taxon>
        <taxon>Dictyostelium</taxon>
    </lineage>
</organism>
<dbReference type="Proteomes" id="UP001344447">
    <property type="component" value="Unassembled WGS sequence"/>
</dbReference>
<dbReference type="EMBL" id="JAVFKY010000004">
    <property type="protein sequence ID" value="KAK5577969.1"/>
    <property type="molecule type" value="Genomic_DNA"/>
</dbReference>
<evidence type="ECO:0000313" key="2">
    <source>
        <dbReference type="EMBL" id="KAK5577969.1"/>
    </source>
</evidence>
<dbReference type="PANTHER" id="PTHR24112">
    <property type="entry name" value="LEUCINE-RICH REPEAT, ISOFORM F-RELATED"/>
    <property type="match status" value="1"/>
</dbReference>
<evidence type="ECO:0000256" key="1">
    <source>
        <dbReference type="SAM" id="MobiDB-lite"/>
    </source>
</evidence>
<proteinExistence type="predicted"/>
<dbReference type="PANTHER" id="PTHR24112:SF28">
    <property type="entry name" value="LEUCINE-RICH REPEAT-CONTAINING PROTEIN-RELATED"/>
    <property type="match status" value="1"/>
</dbReference>
<dbReference type="GO" id="GO:0030027">
    <property type="term" value="C:lamellipodium"/>
    <property type="evidence" value="ECO:0007669"/>
    <property type="project" value="TreeGrafter"/>
</dbReference>
<feature type="compositionally biased region" description="Gly residues" evidence="1">
    <location>
        <begin position="811"/>
        <end position="820"/>
    </location>
</feature>
<feature type="region of interest" description="Disordered" evidence="1">
    <location>
        <begin position="838"/>
        <end position="877"/>
    </location>
</feature>
<accession>A0AAN7YNG4</accession>
<gene>
    <name evidence="2" type="ORF">RB653_002917</name>
</gene>
<comment type="caution">
    <text evidence="2">The sequence shown here is derived from an EMBL/GenBank/DDBJ whole genome shotgun (WGS) entry which is preliminary data.</text>
</comment>
<dbReference type="Gene3D" id="3.80.10.10">
    <property type="entry name" value="Ribonuclease Inhibitor"/>
    <property type="match status" value="1"/>
</dbReference>
<dbReference type="GO" id="GO:0005886">
    <property type="term" value="C:plasma membrane"/>
    <property type="evidence" value="ECO:0007669"/>
    <property type="project" value="TreeGrafter"/>
</dbReference>
<dbReference type="AlphaFoldDB" id="A0AAN7YNG4"/>
<dbReference type="Pfam" id="PF13516">
    <property type="entry name" value="LRR_6"/>
    <property type="match status" value="3"/>
</dbReference>
<evidence type="ECO:0008006" key="4">
    <source>
        <dbReference type="Google" id="ProtNLM"/>
    </source>
</evidence>
<dbReference type="GO" id="GO:0034315">
    <property type="term" value="P:regulation of Arp2/3 complex-mediated actin nucleation"/>
    <property type="evidence" value="ECO:0007669"/>
    <property type="project" value="TreeGrafter"/>
</dbReference>
<dbReference type="SUPFAM" id="SSF52047">
    <property type="entry name" value="RNI-like"/>
    <property type="match status" value="2"/>
</dbReference>